<gene>
    <name evidence="2" type="ORF">AA0113_g9834</name>
</gene>
<evidence type="ECO:0000256" key="1">
    <source>
        <dbReference type="SAM" id="MobiDB-lite"/>
    </source>
</evidence>
<organism evidence="2 3">
    <name type="scientific">Alternaria arborescens</name>
    <dbReference type="NCBI Taxonomy" id="156630"/>
    <lineage>
        <taxon>Eukaryota</taxon>
        <taxon>Fungi</taxon>
        <taxon>Dikarya</taxon>
        <taxon>Ascomycota</taxon>
        <taxon>Pezizomycotina</taxon>
        <taxon>Dothideomycetes</taxon>
        <taxon>Pleosporomycetidae</taxon>
        <taxon>Pleosporales</taxon>
        <taxon>Pleosporineae</taxon>
        <taxon>Pleosporaceae</taxon>
        <taxon>Alternaria</taxon>
        <taxon>Alternaria sect. Alternaria</taxon>
    </lineage>
</organism>
<accession>A0A4Q4QYL4</accession>
<evidence type="ECO:0000313" key="2">
    <source>
        <dbReference type="EMBL" id="RYO48897.1"/>
    </source>
</evidence>
<keyword evidence="3" id="KW-1185">Reference proteome</keyword>
<evidence type="ECO:0000313" key="3">
    <source>
        <dbReference type="Proteomes" id="UP000293823"/>
    </source>
</evidence>
<comment type="caution">
    <text evidence="2">The sequence shown here is derived from an EMBL/GenBank/DDBJ whole genome shotgun (WGS) entry which is preliminary data.</text>
</comment>
<feature type="compositionally biased region" description="Polar residues" evidence="1">
    <location>
        <begin position="43"/>
        <end position="56"/>
    </location>
</feature>
<dbReference type="EMBL" id="PEJP01000047">
    <property type="protein sequence ID" value="RYO48897.1"/>
    <property type="molecule type" value="Genomic_DNA"/>
</dbReference>
<proteinExistence type="predicted"/>
<reference evidence="3" key="1">
    <citation type="journal article" date="2019" name="bioRxiv">
        <title>Genomics, evolutionary history and diagnostics of the Alternaria alternata species group including apple and Asian pear pathotypes.</title>
        <authorList>
            <person name="Armitage A.D."/>
            <person name="Cockerton H.M."/>
            <person name="Sreenivasaprasad S."/>
            <person name="Woodhall J.W."/>
            <person name="Lane C.R."/>
            <person name="Harrison R.J."/>
            <person name="Clarkson J.P."/>
        </authorList>
    </citation>
    <scope>NUCLEOTIDE SEQUENCE [LARGE SCALE GENOMIC DNA]</scope>
    <source>
        <strain evidence="3">RGR 97.0016</strain>
    </source>
</reference>
<dbReference type="AlphaFoldDB" id="A0A4Q4QYL4"/>
<sequence>MAAEYTRLSQALLRPSLRADDEEFDDAIPLMHLSQRNIDFSLHNNSSGQYQTNSQEEIGVNDTIA</sequence>
<feature type="region of interest" description="Disordered" evidence="1">
    <location>
        <begin position="43"/>
        <end position="65"/>
    </location>
</feature>
<dbReference type="Proteomes" id="UP000293823">
    <property type="component" value="Unassembled WGS sequence"/>
</dbReference>
<protein>
    <submittedName>
        <fullName evidence="2">Uncharacterized protein</fullName>
    </submittedName>
</protein>
<name>A0A4Q4QYL4_9PLEO</name>